<accession>A0ABV4Z0W1</accession>
<sequence>MFGGYLPVERTTDCFFFKTSRQLGAQREGNAHTKNSNKSKKVYTDTFQNRDKGAR</sequence>
<keyword evidence="3" id="KW-1185">Reference proteome</keyword>
<evidence type="ECO:0000313" key="3">
    <source>
        <dbReference type="Proteomes" id="UP001241748"/>
    </source>
</evidence>
<name>A0ABV4Z0W1_9BACI</name>
<evidence type="ECO:0000256" key="1">
    <source>
        <dbReference type="SAM" id="MobiDB-lite"/>
    </source>
</evidence>
<dbReference type="EMBL" id="JAROBZ020000003">
    <property type="protein sequence ID" value="MFB3170731.1"/>
    <property type="molecule type" value="Genomic_DNA"/>
</dbReference>
<proteinExistence type="predicted"/>
<gene>
    <name evidence="2" type="ORF">P5G62_026880</name>
</gene>
<dbReference type="RefSeq" id="WP_306077516.1">
    <property type="nucleotide sequence ID" value="NZ_JAROBZ020000003.1"/>
</dbReference>
<reference evidence="2 3" key="1">
    <citation type="submission" date="2024-05" db="EMBL/GenBank/DDBJ databases">
        <authorList>
            <person name="Venkateswaran K."/>
        </authorList>
    </citation>
    <scope>NUCLEOTIDE SEQUENCE [LARGE SCALE GENOMIC DNA]</scope>
    <source>
        <strain evidence="2 3">179-C4-2-HS</strain>
    </source>
</reference>
<dbReference type="Proteomes" id="UP001241748">
    <property type="component" value="Unassembled WGS sequence"/>
</dbReference>
<evidence type="ECO:0000313" key="2">
    <source>
        <dbReference type="EMBL" id="MFB3170731.1"/>
    </source>
</evidence>
<feature type="region of interest" description="Disordered" evidence="1">
    <location>
        <begin position="25"/>
        <end position="55"/>
    </location>
</feature>
<organism evidence="2 3">
    <name type="scientific">Neobacillus driksii</name>
    <dbReference type="NCBI Taxonomy" id="3035913"/>
    <lineage>
        <taxon>Bacteria</taxon>
        <taxon>Bacillati</taxon>
        <taxon>Bacillota</taxon>
        <taxon>Bacilli</taxon>
        <taxon>Bacillales</taxon>
        <taxon>Bacillaceae</taxon>
        <taxon>Neobacillus</taxon>
    </lineage>
</organism>
<protein>
    <submittedName>
        <fullName evidence="2">Uncharacterized protein</fullName>
    </submittedName>
</protein>
<comment type="caution">
    <text evidence="2">The sequence shown here is derived from an EMBL/GenBank/DDBJ whole genome shotgun (WGS) entry which is preliminary data.</text>
</comment>